<feature type="region of interest" description="Disordered" evidence="1">
    <location>
        <begin position="37"/>
        <end position="124"/>
    </location>
</feature>
<dbReference type="AlphaFoldDB" id="A0A5B0S8V2"/>
<evidence type="ECO:0000313" key="2">
    <source>
        <dbReference type="EMBL" id="KAA1134566.1"/>
    </source>
</evidence>
<reference evidence="2 3" key="1">
    <citation type="submission" date="2019-05" db="EMBL/GenBank/DDBJ databases">
        <title>Emergence of the Ug99 lineage of the wheat stem rust pathogen through somatic hybridization.</title>
        <authorList>
            <person name="Li F."/>
            <person name="Upadhyaya N.M."/>
            <person name="Sperschneider J."/>
            <person name="Matny O."/>
            <person name="Nguyen-Phuc H."/>
            <person name="Mago R."/>
            <person name="Raley C."/>
            <person name="Miller M.E."/>
            <person name="Silverstein K.A.T."/>
            <person name="Henningsen E."/>
            <person name="Hirsch C.D."/>
            <person name="Visser B."/>
            <person name="Pretorius Z.A."/>
            <person name="Steffenson B.J."/>
            <person name="Schwessinger B."/>
            <person name="Dodds P.N."/>
            <person name="Figueroa M."/>
        </authorList>
    </citation>
    <scope>NUCLEOTIDE SEQUENCE [LARGE SCALE GENOMIC DNA]</scope>
    <source>
        <strain evidence="2 3">Ug99</strain>
    </source>
</reference>
<gene>
    <name evidence="2" type="ORF">PGTUg99_007065</name>
</gene>
<dbReference type="EMBL" id="VDEP01000051">
    <property type="protein sequence ID" value="KAA1134566.1"/>
    <property type="molecule type" value="Genomic_DNA"/>
</dbReference>
<protein>
    <submittedName>
        <fullName evidence="2">Uncharacterized protein</fullName>
    </submittedName>
</protein>
<name>A0A5B0S8V2_PUCGR</name>
<accession>A0A5B0S8V2</accession>
<proteinExistence type="predicted"/>
<evidence type="ECO:0000313" key="3">
    <source>
        <dbReference type="Proteomes" id="UP000325313"/>
    </source>
</evidence>
<comment type="caution">
    <text evidence="2">The sequence shown here is derived from an EMBL/GenBank/DDBJ whole genome shotgun (WGS) entry which is preliminary data.</text>
</comment>
<feature type="compositionally biased region" description="Basic residues" evidence="1">
    <location>
        <begin position="95"/>
        <end position="106"/>
    </location>
</feature>
<evidence type="ECO:0000256" key="1">
    <source>
        <dbReference type="SAM" id="MobiDB-lite"/>
    </source>
</evidence>
<dbReference type="Proteomes" id="UP000325313">
    <property type="component" value="Unassembled WGS sequence"/>
</dbReference>
<sequence>MTQKPYQLLIAADSNPTMSNTDQSKVTLVKTDSKAILASEGTRSEPNKATKPVKTVVKKAKKQIRSPEEVPSEWDESNLSLKSEKPKSAATVVKKQARNTKKKLTKTAKSNDPVPNTDPFKSNDKVSKLIDKDSISQLSFKKLNREPLAKTIDNAARTLSEQAPSANKLAVQVDPVSEAAKTLLNGPKIFNEPVD</sequence>
<organism evidence="2 3">
    <name type="scientific">Puccinia graminis f. sp. tritici</name>
    <dbReference type="NCBI Taxonomy" id="56615"/>
    <lineage>
        <taxon>Eukaryota</taxon>
        <taxon>Fungi</taxon>
        <taxon>Dikarya</taxon>
        <taxon>Basidiomycota</taxon>
        <taxon>Pucciniomycotina</taxon>
        <taxon>Pucciniomycetes</taxon>
        <taxon>Pucciniales</taxon>
        <taxon>Pucciniaceae</taxon>
        <taxon>Puccinia</taxon>
    </lineage>
</organism>